<reference evidence="3" key="2">
    <citation type="journal article" date="2016" name="Sci. Rep.">
        <title>Dictyocaulus viviparus genome, variome and transcriptome elucidate lungworm biology and support future intervention.</title>
        <authorList>
            <person name="McNulty S.N."/>
            <person name="Strube C."/>
            <person name="Rosa B.A."/>
            <person name="Martin J.C."/>
            <person name="Tyagi R."/>
            <person name="Choi Y.J."/>
            <person name="Wang Q."/>
            <person name="Hallsworth Pepin K."/>
            <person name="Zhang X."/>
            <person name="Ozersky P."/>
            <person name="Wilson R.K."/>
            <person name="Sternberg P.W."/>
            <person name="Gasser R.B."/>
            <person name="Mitreva M."/>
        </authorList>
    </citation>
    <scope>NUCLEOTIDE SEQUENCE [LARGE SCALE GENOMIC DNA]</scope>
    <source>
        <strain evidence="3">HannoverDv2000</strain>
    </source>
</reference>
<dbReference type="EMBL" id="KN716166">
    <property type="protein sequence ID" value="KJH52339.1"/>
    <property type="molecule type" value="Genomic_DNA"/>
</dbReference>
<sequence>MYRRSILILLFAYSIFRIDAAFPFTLMDDFPTYARMFMETDPFYFTSFASFPPFATATFLPTFSYPSYLNYMNSRPIQRTVHTYEKESGQITDTTIHQYFPYVQAKLLSRKLFNANAARQRHAMKKNKS</sequence>
<dbReference type="Proteomes" id="UP000053766">
    <property type="component" value="Unassembled WGS sequence"/>
</dbReference>
<accession>A0A0D8Y8N2</accession>
<feature type="transmembrane region" description="Helical" evidence="1">
    <location>
        <begin position="44"/>
        <end position="65"/>
    </location>
</feature>
<proteinExistence type="predicted"/>
<keyword evidence="1" id="KW-0812">Transmembrane</keyword>
<dbReference type="OrthoDB" id="10632647at2759"/>
<dbReference type="AlphaFoldDB" id="A0A0D8Y8N2"/>
<keyword evidence="3" id="KW-1185">Reference proteome</keyword>
<organism evidence="2 3">
    <name type="scientific">Dictyocaulus viviparus</name>
    <name type="common">Bovine lungworm</name>
    <dbReference type="NCBI Taxonomy" id="29172"/>
    <lineage>
        <taxon>Eukaryota</taxon>
        <taxon>Metazoa</taxon>
        <taxon>Ecdysozoa</taxon>
        <taxon>Nematoda</taxon>
        <taxon>Chromadorea</taxon>
        <taxon>Rhabditida</taxon>
        <taxon>Rhabditina</taxon>
        <taxon>Rhabditomorpha</taxon>
        <taxon>Strongyloidea</taxon>
        <taxon>Metastrongylidae</taxon>
        <taxon>Dictyocaulus</taxon>
    </lineage>
</organism>
<keyword evidence="1" id="KW-0472">Membrane</keyword>
<protein>
    <submittedName>
        <fullName evidence="2">Uncharacterized protein</fullName>
    </submittedName>
</protein>
<keyword evidence="1" id="KW-1133">Transmembrane helix</keyword>
<evidence type="ECO:0000256" key="1">
    <source>
        <dbReference type="SAM" id="Phobius"/>
    </source>
</evidence>
<evidence type="ECO:0000313" key="3">
    <source>
        <dbReference type="Proteomes" id="UP000053766"/>
    </source>
</evidence>
<reference evidence="2 3" key="1">
    <citation type="submission" date="2013-11" db="EMBL/GenBank/DDBJ databases">
        <title>Draft genome of the bovine lungworm Dictyocaulus viviparus.</title>
        <authorList>
            <person name="Mitreva M."/>
        </authorList>
    </citation>
    <scope>NUCLEOTIDE SEQUENCE [LARGE SCALE GENOMIC DNA]</scope>
    <source>
        <strain evidence="2 3">HannoverDv2000</strain>
    </source>
</reference>
<evidence type="ECO:0000313" key="2">
    <source>
        <dbReference type="EMBL" id="KJH52339.1"/>
    </source>
</evidence>
<gene>
    <name evidence="2" type="ORF">DICVIV_01431</name>
</gene>
<name>A0A0D8Y8N2_DICVI</name>